<gene>
    <name evidence="1" type="ORF">Nepgr_030049</name>
</gene>
<accession>A0AAD3TG24</accession>
<evidence type="ECO:0000313" key="2">
    <source>
        <dbReference type="Proteomes" id="UP001279734"/>
    </source>
</evidence>
<organism evidence="1 2">
    <name type="scientific">Nepenthes gracilis</name>
    <name type="common">Slender pitcher plant</name>
    <dbReference type="NCBI Taxonomy" id="150966"/>
    <lineage>
        <taxon>Eukaryota</taxon>
        <taxon>Viridiplantae</taxon>
        <taxon>Streptophyta</taxon>
        <taxon>Embryophyta</taxon>
        <taxon>Tracheophyta</taxon>
        <taxon>Spermatophyta</taxon>
        <taxon>Magnoliopsida</taxon>
        <taxon>eudicotyledons</taxon>
        <taxon>Gunneridae</taxon>
        <taxon>Pentapetalae</taxon>
        <taxon>Caryophyllales</taxon>
        <taxon>Nepenthaceae</taxon>
        <taxon>Nepenthes</taxon>
    </lineage>
</organism>
<dbReference type="EMBL" id="BSYO01000034">
    <property type="protein sequence ID" value="GMH28206.1"/>
    <property type="molecule type" value="Genomic_DNA"/>
</dbReference>
<evidence type="ECO:0000313" key="1">
    <source>
        <dbReference type="EMBL" id="GMH28206.1"/>
    </source>
</evidence>
<name>A0AAD3TG24_NEPGR</name>
<comment type="caution">
    <text evidence="1">The sequence shown here is derived from an EMBL/GenBank/DDBJ whole genome shotgun (WGS) entry which is preliminary data.</text>
</comment>
<dbReference type="AlphaFoldDB" id="A0AAD3TG24"/>
<proteinExistence type="predicted"/>
<protein>
    <submittedName>
        <fullName evidence="1">Uncharacterized protein</fullName>
    </submittedName>
</protein>
<reference evidence="1" key="1">
    <citation type="submission" date="2023-05" db="EMBL/GenBank/DDBJ databases">
        <title>Nepenthes gracilis genome sequencing.</title>
        <authorList>
            <person name="Fukushima K."/>
        </authorList>
    </citation>
    <scope>NUCLEOTIDE SEQUENCE</scope>
    <source>
        <strain evidence="1">SING2019-196</strain>
    </source>
</reference>
<dbReference type="Proteomes" id="UP001279734">
    <property type="component" value="Unassembled WGS sequence"/>
</dbReference>
<sequence length="127" mass="13663">MICVIELCWLPPVGVCCVAPVLMRCLACAPQKVLLDVFAEAIRLLYAADFVILGLLPTFCCHWNGCSAPGVGLVLLSEAMYLAAEGKLIRWAADCCICLFALCEIWLAFIDTGGTWSCSGGLLWAAM</sequence>
<keyword evidence="2" id="KW-1185">Reference proteome</keyword>